<comment type="caution">
    <text evidence="16">The sequence shown here is derived from an EMBL/GenBank/DDBJ whole genome shotgun (WGS) entry which is preliminary data.</text>
</comment>
<dbReference type="EMBL" id="CAJHIQ010000039">
    <property type="protein sequence ID" value="CAD6493598.1"/>
    <property type="molecule type" value="Genomic_DNA"/>
</dbReference>
<dbReference type="Gene3D" id="3.40.50.970">
    <property type="match status" value="2"/>
</dbReference>
<keyword evidence="6 14" id="KW-0004">4Fe-4S</keyword>
<comment type="cofactor">
    <cofactor evidence="14">
        <name>[4Fe-4S] cluster</name>
        <dbReference type="ChEBI" id="CHEBI:49883"/>
    </cofactor>
    <text evidence="14">Binds 2 [4Fe-4S] clusters. In this family the first cluster has a non-standard and varying [4Fe-4S] binding motif CX(2)CX(2)CX(4-5)CP.</text>
</comment>
<keyword evidence="10 14" id="KW-0408">Iron</keyword>
<proteinExistence type="predicted"/>
<dbReference type="GO" id="GO:0030976">
    <property type="term" value="F:thiamine pyrophosphate binding"/>
    <property type="evidence" value="ECO:0007669"/>
    <property type="project" value="InterPro"/>
</dbReference>
<evidence type="ECO:0000256" key="13">
    <source>
        <dbReference type="ARBA" id="ARBA00048332"/>
    </source>
</evidence>
<dbReference type="GO" id="GO:0044272">
    <property type="term" value="P:sulfur compound biosynthetic process"/>
    <property type="evidence" value="ECO:0007669"/>
    <property type="project" value="UniProtKB-ARBA"/>
</dbReference>
<evidence type="ECO:0000256" key="12">
    <source>
        <dbReference type="ARBA" id="ARBA00030514"/>
    </source>
</evidence>
<dbReference type="InterPro" id="IPR009014">
    <property type="entry name" value="Transketo_C/PFOR_II"/>
</dbReference>
<dbReference type="InterPro" id="IPR011766">
    <property type="entry name" value="TPP_enzyme_TPP-bd"/>
</dbReference>
<evidence type="ECO:0000256" key="2">
    <source>
        <dbReference type="ARBA" id="ARBA00011238"/>
    </source>
</evidence>
<dbReference type="GO" id="GO:0046872">
    <property type="term" value="F:metal ion binding"/>
    <property type="evidence" value="ECO:0007669"/>
    <property type="project" value="UniProtKB-UniRule"/>
</dbReference>
<dbReference type="Pfam" id="PF02775">
    <property type="entry name" value="TPP_enzyme_C"/>
    <property type="match status" value="1"/>
</dbReference>
<dbReference type="EC" id="1.2.7.8" evidence="3 14"/>
<dbReference type="PANTHER" id="PTHR43710">
    <property type="entry name" value="2-HYDROXYACYL-COA LYASE"/>
    <property type="match status" value="1"/>
</dbReference>
<reference evidence="16" key="1">
    <citation type="submission" date="2020-10" db="EMBL/GenBank/DDBJ databases">
        <authorList>
            <person name="Hahn C.J."/>
            <person name="Laso-Perez R."/>
            <person name="Vulcano F."/>
            <person name="Vaziourakis K.-M."/>
            <person name="Stokke R."/>
            <person name="Steen I.H."/>
            <person name="Teske A."/>
            <person name="Boetius A."/>
            <person name="Liebeke M."/>
            <person name="Amann R."/>
            <person name="Knittel K."/>
        </authorList>
    </citation>
    <scope>NUCLEOTIDE SEQUENCE</scope>
    <source>
        <strain evidence="16">Gfbio:e3339647-f889-4370-9287-4fb5cb688e4c:AG392M11_GoMArc1</strain>
    </source>
</reference>
<evidence type="ECO:0000256" key="14">
    <source>
        <dbReference type="PIRNR" id="PIRNR006439"/>
    </source>
</evidence>
<dbReference type="Proteomes" id="UP000639006">
    <property type="component" value="Unassembled WGS sequence"/>
</dbReference>
<dbReference type="PIRSF" id="PIRSF006439">
    <property type="entry name" value="Indolepyruvate_ferr_oxidored"/>
    <property type="match status" value="1"/>
</dbReference>
<evidence type="ECO:0000256" key="10">
    <source>
        <dbReference type="ARBA" id="ARBA00023004"/>
    </source>
</evidence>
<evidence type="ECO:0000256" key="11">
    <source>
        <dbReference type="ARBA" id="ARBA00023014"/>
    </source>
</evidence>
<keyword evidence="11 14" id="KW-0411">Iron-sulfur</keyword>
<dbReference type="CDD" id="cd07034">
    <property type="entry name" value="TPP_PYR_PFOR_IOR-alpha_like"/>
    <property type="match status" value="1"/>
</dbReference>
<dbReference type="InterPro" id="IPR045025">
    <property type="entry name" value="HACL1-like"/>
</dbReference>
<organism evidence="16 17">
    <name type="scientific">Candidatus Argoarchaeum ethanivorans</name>
    <dbReference type="NCBI Taxonomy" id="2608793"/>
    <lineage>
        <taxon>Archaea</taxon>
        <taxon>Methanobacteriati</taxon>
        <taxon>Methanobacteriota</taxon>
        <taxon>Stenosarchaea group</taxon>
        <taxon>Methanomicrobia</taxon>
        <taxon>Methanosarcinales</taxon>
        <taxon>Methanosarcinales incertae sedis</taxon>
        <taxon>GOM Arc I cluster</taxon>
        <taxon>Candidatus Argoarchaeum</taxon>
    </lineage>
</organism>
<evidence type="ECO:0000256" key="4">
    <source>
        <dbReference type="ARBA" id="ARBA00017710"/>
    </source>
</evidence>
<dbReference type="PANTHER" id="PTHR43710:SF6">
    <property type="entry name" value="INDOLEPYRUVATE OXIDOREDUCTASE SUBUNIT IORA"/>
    <property type="match status" value="1"/>
</dbReference>
<evidence type="ECO:0000256" key="5">
    <source>
        <dbReference type="ARBA" id="ARBA00022448"/>
    </source>
</evidence>
<protein>
    <recommendedName>
        <fullName evidence="4 14">Indolepyruvate oxidoreductase subunit IorA</fullName>
        <shortName evidence="14">IOR</shortName>
        <ecNumber evidence="3 14">1.2.7.8</ecNumber>
    </recommendedName>
    <alternativeName>
        <fullName evidence="12 14">Indolepyruvate ferredoxin oxidoreductase subunit alpha</fullName>
    </alternativeName>
</protein>
<dbReference type="InterPro" id="IPR029061">
    <property type="entry name" value="THDP-binding"/>
</dbReference>
<comment type="subunit">
    <text evidence="2 14">Heterodimer of the IorA and IorB subunits.</text>
</comment>
<keyword evidence="5 14" id="KW-0813">Transport</keyword>
<dbReference type="InterPro" id="IPR002880">
    <property type="entry name" value="Pyrv_Fd/Flavodoxin_OxRdtase_N"/>
</dbReference>
<dbReference type="SUPFAM" id="SSF52518">
    <property type="entry name" value="Thiamin diphosphate-binding fold (THDP-binding)"/>
    <property type="match status" value="2"/>
</dbReference>
<keyword evidence="9 14" id="KW-0560">Oxidoreductase</keyword>
<evidence type="ECO:0000259" key="15">
    <source>
        <dbReference type="Pfam" id="PF02775"/>
    </source>
</evidence>
<name>A0A811TCX9_9EURY</name>
<feature type="domain" description="Thiamine pyrophosphate enzyme TPP-binding" evidence="15">
    <location>
        <begin position="370"/>
        <end position="444"/>
    </location>
</feature>
<keyword evidence="16" id="KW-0670">Pyruvate</keyword>
<comment type="catalytic activity">
    <reaction evidence="13 14">
        <text>indole-3-pyruvate + 2 oxidized [2Fe-2S]-[ferredoxin] + CoA = (indol-3-yl)acetyl-CoA + 2 reduced [2Fe-2S]-[ferredoxin] + CO2 + H(+)</text>
        <dbReference type="Rhea" id="RHEA:12645"/>
        <dbReference type="Rhea" id="RHEA-COMP:10000"/>
        <dbReference type="Rhea" id="RHEA-COMP:10001"/>
        <dbReference type="ChEBI" id="CHEBI:15378"/>
        <dbReference type="ChEBI" id="CHEBI:16526"/>
        <dbReference type="ChEBI" id="CHEBI:17640"/>
        <dbReference type="ChEBI" id="CHEBI:33737"/>
        <dbReference type="ChEBI" id="CHEBI:33738"/>
        <dbReference type="ChEBI" id="CHEBI:57271"/>
        <dbReference type="ChEBI" id="CHEBI:57287"/>
        <dbReference type="EC" id="1.2.7.8"/>
    </reaction>
</comment>
<dbReference type="GO" id="GO:0051539">
    <property type="term" value="F:4 iron, 4 sulfur cluster binding"/>
    <property type="evidence" value="ECO:0007669"/>
    <property type="project" value="UniProtKB-UniRule"/>
</dbReference>
<dbReference type="SUPFAM" id="SSF52922">
    <property type="entry name" value="TK C-terminal domain-like"/>
    <property type="match status" value="1"/>
</dbReference>
<evidence type="ECO:0000313" key="17">
    <source>
        <dbReference type="Proteomes" id="UP000639006"/>
    </source>
</evidence>
<evidence type="ECO:0000256" key="8">
    <source>
        <dbReference type="ARBA" id="ARBA00022982"/>
    </source>
</evidence>
<evidence type="ECO:0000256" key="6">
    <source>
        <dbReference type="ARBA" id="ARBA00022485"/>
    </source>
</evidence>
<dbReference type="GO" id="GO:0043805">
    <property type="term" value="F:indolepyruvate ferredoxin oxidoreductase activity"/>
    <property type="evidence" value="ECO:0007669"/>
    <property type="project" value="UniProtKB-UniRule"/>
</dbReference>
<keyword evidence="8 14" id="KW-0249">Electron transport</keyword>
<keyword evidence="7 14" id="KW-0479">Metal-binding</keyword>
<evidence type="ECO:0000256" key="7">
    <source>
        <dbReference type="ARBA" id="ARBA00022723"/>
    </source>
</evidence>
<evidence type="ECO:0000256" key="1">
    <source>
        <dbReference type="ARBA" id="ARBA00002995"/>
    </source>
</evidence>
<gene>
    <name evidence="16" type="primary">iorA</name>
    <name evidence="16" type="ORF">DIAAKJNI_00523</name>
</gene>
<accession>A0A811TCX9</accession>
<dbReference type="AlphaFoldDB" id="A0A811TCX9"/>
<evidence type="ECO:0000313" key="16">
    <source>
        <dbReference type="EMBL" id="CAD6493598.1"/>
    </source>
</evidence>
<dbReference type="InterPro" id="IPR017721">
    <property type="entry name" value="IorA"/>
</dbReference>
<evidence type="ECO:0000256" key="3">
    <source>
        <dbReference type="ARBA" id="ARBA00012812"/>
    </source>
</evidence>
<evidence type="ECO:0000256" key="9">
    <source>
        <dbReference type="ARBA" id="ARBA00023002"/>
    </source>
</evidence>
<sequence>MKQMINGKTAITQAVLDSHVEHIVGVPGYPITDIMEELFNTPIQSKWCVNEKVAFESCIGASGVGKRSLVITKHVGMNILADPLVTSTTHTIGAGIVVIAGDDPGAKKSQNEQDSRYYGLIAETLVFDPSTPRYIYDAIMEGYCLSEKTMAPSIVRITSRLARLEGEVKRRVWKMPAARVFDRSIWDYTLEGKHQLFHQTSYPAMQEYVENTPMNKIVRRGNTGIISSGYPSGLAEKIAEEKNISHLILNAVNPLPVKRVEEFLKQHQRVLVIEETEPFIEHQLYDRVLGKHTGHLPYGRINSEHISDALENIHLDSVKNTIEPQKIKHRGYGVHLCRNCPFAPLYDALDDFDFPVAGDVGCSILMAPEGSVDLAVSLGSAIGIALGFNNKGVAVIGDFALAHSGLQGIINAVQNDCDLLVFVICNGIAAMTGGQQAVDLKKVVASMVKDVITVDAKSATREVYTTIINEKIAKKGVSVVFLDGTCPKDASFRIIKF</sequence>
<dbReference type="GO" id="GO:0006082">
    <property type="term" value="P:organic acid metabolic process"/>
    <property type="evidence" value="ECO:0007669"/>
    <property type="project" value="UniProtKB-ARBA"/>
</dbReference>
<comment type="function">
    <text evidence="1 14">Catalyzes the ferredoxin-dependent oxidative decarboxylation of arylpyruvates.</text>
</comment>